<reference evidence="1 2" key="2">
    <citation type="submission" date="2018-11" db="EMBL/GenBank/DDBJ databases">
        <authorList>
            <consortium name="Pathogen Informatics"/>
        </authorList>
    </citation>
    <scope>NUCLEOTIDE SEQUENCE [LARGE SCALE GENOMIC DNA]</scope>
</reference>
<keyword evidence="2" id="KW-1185">Reference proteome</keyword>
<accession>A0A0N4YF03</accession>
<dbReference type="WBParaSite" id="NBR_0001531001-mRNA-1">
    <property type="protein sequence ID" value="NBR_0001531001-mRNA-1"/>
    <property type="gene ID" value="NBR_0001531001"/>
</dbReference>
<evidence type="ECO:0000313" key="2">
    <source>
        <dbReference type="Proteomes" id="UP000271162"/>
    </source>
</evidence>
<dbReference type="Proteomes" id="UP000271162">
    <property type="component" value="Unassembled WGS sequence"/>
</dbReference>
<sequence length="195" mass="22603">MMTLPRSIVDRAHIYHQLHLTSTSDAIVMLYDHERRGYLSVPSMIKCIGEVIISVSSASSPWRLFLNSVAPHGEFIEYEKLLRLIDSSRHPEFVKETVAELLSPDEDDGAHFTFKPSSDQENRERCRAQVMTEIEVLLMRNPDLPLDRLKTATTQKEIEQSEFKMLLELYGLEEAFRPFYQRLVSCFLTPDNKIQ</sequence>
<proteinExistence type="predicted"/>
<name>A0A0N4YF03_NIPBR</name>
<organism evidence="3">
    <name type="scientific">Nippostrongylus brasiliensis</name>
    <name type="common">Rat hookworm</name>
    <dbReference type="NCBI Taxonomy" id="27835"/>
    <lineage>
        <taxon>Eukaryota</taxon>
        <taxon>Metazoa</taxon>
        <taxon>Ecdysozoa</taxon>
        <taxon>Nematoda</taxon>
        <taxon>Chromadorea</taxon>
        <taxon>Rhabditida</taxon>
        <taxon>Rhabditina</taxon>
        <taxon>Rhabditomorpha</taxon>
        <taxon>Strongyloidea</taxon>
        <taxon>Heligmosomidae</taxon>
        <taxon>Nippostrongylus</taxon>
    </lineage>
</organism>
<dbReference type="AlphaFoldDB" id="A0A0N4YF03"/>
<protein>
    <submittedName>
        <fullName evidence="3">DnaB_bind domain-containing protein</fullName>
    </submittedName>
</protein>
<evidence type="ECO:0000313" key="3">
    <source>
        <dbReference type="WBParaSite" id="NBR_0001531001-mRNA-1"/>
    </source>
</evidence>
<reference evidence="3" key="1">
    <citation type="submission" date="2017-02" db="UniProtKB">
        <authorList>
            <consortium name="WormBaseParasite"/>
        </authorList>
    </citation>
    <scope>IDENTIFICATION</scope>
</reference>
<dbReference type="EMBL" id="UYSL01021678">
    <property type="protein sequence ID" value="VDL78905.1"/>
    <property type="molecule type" value="Genomic_DNA"/>
</dbReference>
<evidence type="ECO:0000313" key="1">
    <source>
        <dbReference type="EMBL" id="VDL78905.1"/>
    </source>
</evidence>
<gene>
    <name evidence="1" type="ORF">NBR_LOCUS15311</name>
</gene>